<name>A0A1J4J7X6_9EUKA</name>
<reference evidence="9" key="1">
    <citation type="submission" date="2016-10" db="EMBL/GenBank/DDBJ databases">
        <authorList>
            <person name="Benchimol M."/>
            <person name="Almeida L.G."/>
            <person name="Vasconcelos A.T."/>
            <person name="Perreira-Neves A."/>
            <person name="Rosa I.A."/>
            <person name="Tasca T."/>
            <person name="Bogo M.R."/>
            <person name="de Souza W."/>
        </authorList>
    </citation>
    <scope>NUCLEOTIDE SEQUENCE [LARGE SCALE GENOMIC DNA]</scope>
    <source>
        <strain evidence="9">K</strain>
    </source>
</reference>
<dbReference type="InterPro" id="IPR052081">
    <property type="entry name" value="Dispatched_Hh_regulator"/>
</dbReference>
<dbReference type="PANTHER" id="PTHR45951:SF3">
    <property type="entry name" value="PROTEIN DISPATCHED"/>
    <property type="match status" value="1"/>
</dbReference>
<evidence type="ECO:0000256" key="5">
    <source>
        <dbReference type="ARBA" id="ARBA00023180"/>
    </source>
</evidence>
<comment type="subcellular location">
    <subcellularLocation>
        <location evidence="1">Membrane</location>
        <topology evidence="1">Multi-pass membrane protein</topology>
    </subcellularLocation>
</comment>
<evidence type="ECO:0000256" key="1">
    <source>
        <dbReference type="ARBA" id="ARBA00004141"/>
    </source>
</evidence>
<comment type="caution">
    <text evidence="9">The sequence shown here is derived from an EMBL/GenBank/DDBJ whole genome shotgun (WGS) entry which is preliminary data.</text>
</comment>
<keyword evidence="10" id="KW-1185">Reference proteome</keyword>
<evidence type="ECO:0000256" key="6">
    <source>
        <dbReference type="ARBA" id="ARBA00038046"/>
    </source>
</evidence>
<feature type="transmembrane region" description="Helical" evidence="7">
    <location>
        <begin position="1009"/>
        <end position="1033"/>
    </location>
</feature>
<dbReference type="GO" id="GO:0016020">
    <property type="term" value="C:membrane"/>
    <property type="evidence" value="ECO:0007669"/>
    <property type="project" value="UniProtKB-SubCell"/>
</dbReference>
<dbReference type="VEuPathDB" id="TrichDB:TRFO_02231"/>
<feature type="transmembrane region" description="Helical" evidence="7">
    <location>
        <begin position="369"/>
        <end position="392"/>
    </location>
</feature>
<gene>
    <name evidence="9" type="ORF">TRFO_02231</name>
</gene>
<feature type="transmembrane region" description="Helical" evidence="7">
    <location>
        <begin position="937"/>
        <end position="959"/>
    </location>
</feature>
<feature type="transmembrane region" description="Helical" evidence="7">
    <location>
        <begin position="971"/>
        <end position="997"/>
    </location>
</feature>
<dbReference type="AlphaFoldDB" id="A0A1J4J7X6"/>
<dbReference type="Pfam" id="PF12349">
    <property type="entry name" value="Sterol-sensing"/>
    <property type="match status" value="1"/>
</dbReference>
<feature type="transmembrane region" description="Helical" evidence="7">
    <location>
        <begin position="599"/>
        <end position="621"/>
    </location>
</feature>
<protein>
    <recommendedName>
        <fullName evidence="8">SSD domain-containing protein</fullName>
    </recommendedName>
</protein>
<feature type="transmembrane region" description="Helical" evidence="7">
    <location>
        <begin position="886"/>
        <end position="902"/>
    </location>
</feature>
<dbReference type="RefSeq" id="XP_068348385.1">
    <property type="nucleotide sequence ID" value="XM_068490558.1"/>
</dbReference>
<feature type="transmembrane region" description="Helical" evidence="7">
    <location>
        <begin position="908"/>
        <end position="925"/>
    </location>
</feature>
<feature type="transmembrane region" description="Helical" evidence="7">
    <location>
        <begin position="442"/>
        <end position="465"/>
    </location>
</feature>
<dbReference type="GO" id="GO:0022857">
    <property type="term" value="F:transmembrane transporter activity"/>
    <property type="evidence" value="ECO:0007669"/>
    <property type="project" value="TreeGrafter"/>
</dbReference>
<evidence type="ECO:0000313" key="10">
    <source>
        <dbReference type="Proteomes" id="UP000179807"/>
    </source>
</evidence>
<evidence type="ECO:0000259" key="8">
    <source>
        <dbReference type="PROSITE" id="PS50156"/>
    </source>
</evidence>
<dbReference type="PROSITE" id="PS50156">
    <property type="entry name" value="SSD"/>
    <property type="match status" value="1"/>
</dbReference>
<dbReference type="PANTHER" id="PTHR45951">
    <property type="entry name" value="PROTEIN DISPATCHED-RELATED"/>
    <property type="match status" value="1"/>
</dbReference>
<sequence length="1071" mass="122363">MMYMRINISILKDERIISSFSKMESSDSHQHVHDPNRVKLWRWMRVYTAYVYRRPYVPITISLLVTLGLFFWLYFAYGINPACNTNYYRWSGDEISNKWDAYVGASKNTYGSLLGMLGETITMLKQFQLTQMGCIIYERANDNMLSAEAVQEVWKMEDLMHQTEGWGDYCFKVPLDSLPQFAQNIARQVIESMKDILSALEEDTKCIAFKSLITELKEFLQTRYNVTNPQPEDLSEELLADFIWGDNRTREDRVIQTYFGSDYDPDARTTTRMRSMFPFGLPIKGYRNKGDRQAEQTAKLGKWQQGFLQPMRDMSKAKPKGVIPYGGFPFALNYDISDLILKQVWWLVGSFLFMFVFAVFVMKSFFVAILGTIGVFLPIPCALAIVNIVFQIHHIDVINVIALFLICGIGADCLFIIFELFRQSETIYTNHKKRLAYASQRGLIALATSITTSGVSFLALCTSGVRIMNFFGIFSFLLLLFTFIFTFTWYIGILAIWAKHWEHTGLGCSCNCKCKCKKRKRDELESLNSKLLMSQSSTLTFTDSSSSGFNDLYVEYPKNGIFDFLHGKPEFKIDAAGIDISRYNVYEKFFYNYMSPVIYYYRLPIVVLAFAFAAIMAYFTFQMETKSELQFLPDDHQLQRAYTLALNGFSTALNDFSFVYVWGIDPKPIVKVADKLTIDNYGIPTYWPFNITDQRVQQHINNTWNLILSKSFIDKFTTTNFGVNPWNIWEQIVDFDEEYIEDPLIGPLIKIAFEYLNLTKPPESMEYITPEEYSGYSAVWQILLSELAYQEPDSYVPGTLKANTVGFSLDDYSLQFIGMKANMFIPSEITIESLHELYDKAKKLEQEIHDDAERLGIPEFKGFMTGVAWLTMVTEEKLPQQVIKDVGYAFIFASVVILISTFSISYTLYVLVSMLSTIFMILGILDLTGWKIGTNEAIMISIASGFCADFIIQPMLALAHDSSERSLYGKIQASLTTFCTPVSCALVTTLVAACFLYPCDILLFPPFATFLLGSGIFGIVHGFIILPALVALISCGKTHIDLYSLPKIQQNKIIPPDSEEDIIPEPNENIN</sequence>
<keyword evidence="3 7" id="KW-1133">Transmembrane helix</keyword>
<dbReference type="OrthoDB" id="429851at2759"/>
<dbReference type="EMBL" id="MLAK01001259">
    <property type="protein sequence ID" value="OHS95248.1"/>
    <property type="molecule type" value="Genomic_DNA"/>
</dbReference>
<evidence type="ECO:0000256" key="3">
    <source>
        <dbReference type="ARBA" id="ARBA00022989"/>
    </source>
</evidence>
<keyword evidence="2 7" id="KW-0812">Transmembrane</keyword>
<feature type="transmembrane region" description="Helical" evidence="7">
    <location>
        <begin position="471"/>
        <end position="497"/>
    </location>
</feature>
<evidence type="ECO:0000256" key="4">
    <source>
        <dbReference type="ARBA" id="ARBA00023136"/>
    </source>
</evidence>
<dbReference type="GeneID" id="94825262"/>
<dbReference type="GO" id="GO:0007224">
    <property type="term" value="P:smoothened signaling pathway"/>
    <property type="evidence" value="ECO:0007669"/>
    <property type="project" value="TreeGrafter"/>
</dbReference>
<keyword evidence="5" id="KW-0325">Glycoprotein</keyword>
<comment type="similarity">
    <text evidence="6">Belongs to the dispatched family.</text>
</comment>
<proteinExistence type="inferred from homology"/>
<evidence type="ECO:0000313" key="9">
    <source>
        <dbReference type="EMBL" id="OHS95248.1"/>
    </source>
</evidence>
<accession>A0A1J4J7X6</accession>
<feature type="transmembrane region" description="Helical" evidence="7">
    <location>
        <begin position="398"/>
        <end position="421"/>
    </location>
</feature>
<keyword evidence="4 7" id="KW-0472">Membrane</keyword>
<dbReference type="SUPFAM" id="SSF82866">
    <property type="entry name" value="Multidrug efflux transporter AcrB transmembrane domain"/>
    <property type="match status" value="2"/>
</dbReference>
<feature type="transmembrane region" description="Helical" evidence="7">
    <location>
        <begin position="641"/>
        <end position="662"/>
    </location>
</feature>
<dbReference type="InterPro" id="IPR000731">
    <property type="entry name" value="SSD"/>
</dbReference>
<organism evidence="9 10">
    <name type="scientific">Tritrichomonas foetus</name>
    <dbReference type="NCBI Taxonomy" id="1144522"/>
    <lineage>
        <taxon>Eukaryota</taxon>
        <taxon>Metamonada</taxon>
        <taxon>Parabasalia</taxon>
        <taxon>Tritrichomonadida</taxon>
        <taxon>Tritrichomonadidae</taxon>
        <taxon>Tritrichomonas</taxon>
    </lineage>
</organism>
<feature type="domain" description="SSD" evidence="8">
    <location>
        <begin position="365"/>
        <end position="496"/>
    </location>
</feature>
<feature type="transmembrane region" description="Helical" evidence="7">
    <location>
        <begin position="344"/>
        <end position="362"/>
    </location>
</feature>
<dbReference type="Gene3D" id="1.20.1640.10">
    <property type="entry name" value="Multidrug efflux transporter AcrB transmembrane domain"/>
    <property type="match status" value="2"/>
</dbReference>
<dbReference type="InterPro" id="IPR053958">
    <property type="entry name" value="HMGCR/SNAP/NPC1-like_SSD"/>
</dbReference>
<dbReference type="Proteomes" id="UP000179807">
    <property type="component" value="Unassembled WGS sequence"/>
</dbReference>
<feature type="transmembrane region" description="Helical" evidence="7">
    <location>
        <begin position="55"/>
        <end position="77"/>
    </location>
</feature>
<evidence type="ECO:0000256" key="7">
    <source>
        <dbReference type="SAM" id="Phobius"/>
    </source>
</evidence>
<evidence type="ECO:0000256" key="2">
    <source>
        <dbReference type="ARBA" id="ARBA00022692"/>
    </source>
</evidence>